<accession>A0A075MEH6</accession>
<proteinExistence type="predicted"/>
<geneLocation type="plasmid" evidence="1">
    <name>pH2332-107</name>
</geneLocation>
<dbReference type="EMBL" id="KJ484627">
    <property type="protein sequence ID" value="AIF77551.1"/>
    <property type="molecule type" value="Genomic_DNA"/>
</dbReference>
<protein>
    <submittedName>
        <fullName evidence="1">Uncharacterized protein</fullName>
    </submittedName>
</protein>
<keyword evidence="1" id="KW-0614">Plasmid</keyword>
<sequence length="38" mass="4272">MAKIMRLIFMAEVAPEDKINRGLQLYSNGNAMRVSCAE</sequence>
<organism evidence="1">
    <name type="scientific">Escherichia coli</name>
    <dbReference type="NCBI Taxonomy" id="562"/>
    <lineage>
        <taxon>Bacteria</taxon>
        <taxon>Pseudomonadati</taxon>
        <taxon>Pseudomonadota</taxon>
        <taxon>Gammaproteobacteria</taxon>
        <taxon>Enterobacterales</taxon>
        <taxon>Enterobacteriaceae</taxon>
        <taxon>Escherichia</taxon>
    </lineage>
</organism>
<name>A0A075MEH6_ECOLX</name>
<dbReference type="AlphaFoldDB" id="A0A075MEH6"/>
<evidence type="ECO:0000313" key="1">
    <source>
        <dbReference type="EMBL" id="AIF77551.1"/>
    </source>
</evidence>
<reference evidence="1" key="1">
    <citation type="journal article" date="2014" name="J. Antimicrob. Chemother.">
        <title>Nucleotide sequences of 16 transmissible plasmids identified in nine multidrug-resistant Escherichia coli isolates expressing an ESBL phenotype isolated from food-producing animals and healthy humans.</title>
        <authorList>
            <person name="Wang J."/>
            <person name="Stephan R."/>
            <person name="Power K."/>
            <person name="Yan Q."/>
            <person name="Hachler H."/>
            <person name="Fanning S."/>
        </authorList>
    </citation>
    <scope>NUCLEOTIDE SEQUENCE</scope>
    <source>
        <strain evidence="1">Human-2332</strain>
        <plasmid evidence="1">pH2332-107</plasmid>
    </source>
</reference>